<dbReference type="EMBL" id="GBEZ01006529">
    <property type="protein sequence ID" value="JAC78875.1"/>
    <property type="molecule type" value="Transcribed_RNA"/>
</dbReference>
<gene>
    <name evidence="1" type="ORF">TSPGSL018_14084</name>
</gene>
<accession>A0A061S7J7</accession>
<dbReference type="AlphaFoldDB" id="A0A061S7J7"/>
<proteinExistence type="predicted"/>
<evidence type="ECO:0000313" key="1">
    <source>
        <dbReference type="EMBL" id="JAC78875.1"/>
    </source>
</evidence>
<name>A0A061S7J7_9CHLO</name>
<organism evidence="1">
    <name type="scientific">Tetraselmis sp. GSL018</name>
    <dbReference type="NCBI Taxonomy" id="582737"/>
    <lineage>
        <taxon>Eukaryota</taxon>
        <taxon>Viridiplantae</taxon>
        <taxon>Chlorophyta</taxon>
        <taxon>core chlorophytes</taxon>
        <taxon>Chlorodendrophyceae</taxon>
        <taxon>Chlorodendrales</taxon>
        <taxon>Chlorodendraceae</taxon>
        <taxon>Tetraselmis</taxon>
    </lineage>
</organism>
<sequence length="17" mass="1973">MLVKFLGAKSRPDLERL</sequence>
<protein>
    <submittedName>
        <fullName evidence="1">Uncharacterized protein</fullName>
    </submittedName>
</protein>
<reference evidence="1" key="1">
    <citation type="submission" date="2014-05" db="EMBL/GenBank/DDBJ databases">
        <title>The transcriptome of the halophilic microalga Tetraselmis sp. GSL018 isolated from the Great Salt Lake, Utah.</title>
        <authorList>
            <person name="Jinkerson R.E."/>
            <person name="D'Adamo S."/>
            <person name="Posewitz M.C."/>
        </authorList>
    </citation>
    <scope>NUCLEOTIDE SEQUENCE</scope>
    <source>
        <strain evidence="1">GSL018</strain>
    </source>
</reference>